<proteinExistence type="predicted"/>
<sequence length="148" mass="15986">MTGIPSPCPCCGAYSLAPDSETTILVAVADVLVVKALERVGAFLIRGSRSRYEAAKGIPLHLVHTRWKAPDVLTERALRGAWDVVPALLDSHGCCDVPSEAVIMTLDQYVHDLVITGTEHTVRGEGGLEYRFTTRLGLSLPDHEHADA</sequence>
<dbReference type="EMBL" id="MN585986">
    <property type="protein sequence ID" value="QGJ89434.1"/>
    <property type="molecule type" value="Genomic_DNA"/>
</dbReference>
<name>A0A649VB54_9CAUD</name>
<dbReference type="RefSeq" id="YP_010751865.1">
    <property type="nucleotide sequence ID" value="NC_073374.1"/>
</dbReference>
<dbReference type="GeneID" id="80005538"/>
<organism evidence="1 2">
    <name type="scientific">Microbacterium phage Ariadne</name>
    <dbReference type="NCBI Taxonomy" id="2656546"/>
    <lineage>
        <taxon>Viruses</taxon>
        <taxon>Duplodnaviria</taxon>
        <taxon>Heunggongvirae</taxon>
        <taxon>Uroviricota</taxon>
        <taxon>Caudoviricetes</taxon>
        <taxon>Hodgkinviridae</taxon>
        <taxon>Metamorphoovirus</taxon>
        <taxon>Metamorphoovirus ariadne</taxon>
    </lineage>
</organism>
<reference evidence="1 2" key="1">
    <citation type="submission" date="2019-10" db="EMBL/GenBank/DDBJ databases">
        <authorList>
            <person name="Mahalingam V.A."/>
            <person name="Aull H.A."/>
            <person name="Garlena R.A."/>
            <person name="Russell D.A."/>
            <person name="Pope W.H."/>
            <person name="Jacobs-Sera D."/>
            <person name="Hatfull G.F."/>
        </authorList>
    </citation>
    <scope>NUCLEOTIDE SEQUENCE [LARGE SCALE GENOMIC DNA]</scope>
</reference>
<evidence type="ECO:0000313" key="1">
    <source>
        <dbReference type="EMBL" id="QGJ89434.1"/>
    </source>
</evidence>
<keyword evidence="2" id="KW-1185">Reference proteome</keyword>
<dbReference type="Proteomes" id="UP000424003">
    <property type="component" value="Segment"/>
</dbReference>
<accession>A0A649VB54</accession>
<dbReference type="KEGG" id="vg:80005538"/>
<evidence type="ECO:0000313" key="2">
    <source>
        <dbReference type="Proteomes" id="UP000424003"/>
    </source>
</evidence>
<protein>
    <submittedName>
        <fullName evidence="1">Uncharacterized protein</fullName>
    </submittedName>
</protein>
<gene>
    <name evidence="1" type="primary">29</name>
    <name evidence="1" type="ORF">PBI_ARIADNE_29</name>
</gene>